<evidence type="ECO:0000256" key="1">
    <source>
        <dbReference type="SAM" id="MobiDB-lite"/>
    </source>
</evidence>
<keyword evidence="3" id="KW-1185">Reference proteome</keyword>
<feature type="region of interest" description="Disordered" evidence="1">
    <location>
        <begin position="24"/>
        <end position="109"/>
    </location>
</feature>
<name>A0ABQ4CR07_9ACTN</name>
<accession>A0ABQ4CR07</accession>
<evidence type="ECO:0000313" key="3">
    <source>
        <dbReference type="Proteomes" id="UP000604117"/>
    </source>
</evidence>
<sequence length="367" mass="37731">MPLATRAAAFAAAVAVILLRRRPAASVDRQPPHWPTGTAGGAGLGRRSAPALRVRPASALGAGRVSRGSAASALGMGRASRAAAPPAPRGWRTSRGPARRPIPPVRRDRRRRRGMLLLAALPFALAACTGGSGASVAAPTTTPPGPTASPPSATTTQAPVDPRTQLAIAARDLAKTGYRIDQTDGDDRSVWQVHGPSGSFRVTPTGAPGGTIQIGRDRWVTGVIGGNVPGARTKWIKLPPGATQPMPDEVAARLVAASTGLTESAPGTFTGEVPEPVCRDVMLFAADVVQVVLADPPKTTAWAATGTITVTLDERGRFAGLAVGVPSADGKTAKKVTQVYRDFGTVGRVGKPPAKDVLQMPELPGEE</sequence>
<feature type="compositionally biased region" description="Low complexity" evidence="1">
    <location>
        <begin position="131"/>
        <end position="140"/>
    </location>
</feature>
<evidence type="ECO:0000313" key="2">
    <source>
        <dbReference type="EMBL" id="GIF73721.1"/>
    </source>
</evidence>
<proteinExistence type="predicted"/>
<reference evidence="2 3" key="1">
    <citation type="submission" date="2021-01" db="EMBL/GenBank/DDBJ databases">
        <title>Whole genome shotgun sequence of Asanoa siamensis NBRC 107932.</title>
        <authorList>
            <person name="Komaki H."/>
            <person name="Tamura T."/>
        </authorList>
    </citation>
    <scope>NUCLEOTIDE SEQUENCE [LARGE SCALE GENOMIC DNA]</scope>
    <source>
        <strain evidence="2 3">NBRC 107932</strain>
    </source>
</reference>
<gene>
    <name evidence="2" type="ORF">Asi02nite_32390</name>
</gene>
<dbReference type="EMBL" id="BONE01000023">
    <property type="protein sequence ID" value="GIF73721.1"/>
    <property type="molecule type" value="Genomic_DNA"/>
</dbReference>
<dbReference type="Proteomes" id="UP000604117">
    <property type="component" value="Unassembled WGS sequence"/>
</dbReference>
<comment type="caution">
    <text evidence="2">The sequence shown here is derived from an EMBL/GenBank/DDBJ whole genome shotgun (WGS) entry which is preliminary data.</text>
</comment>
<feature type="compositionally biased region" description="Low complexity" evidence="1">
    <location>
        <begin position="150"/>
        <end position="159"/>
    </location>
</feature>
<feature type="compositionally biased region" description="Low complexity" evidence="1">
    <location>
        <begin position="45"/>
        <end position="84"/>
    </location>
</feature>
<evidence type="ECO:0008006" key="4">
    <source>
        <dbReference type="Google" id="ProtNLM"/>
    </source>
</evidence>
<feature type="region of interest" description="Disordered" evidence="1">
    <location>
        <begin position="131"/>
        <end position="163"/>
    </location>
</feature>
<protein>
    <recommendedName>
        <fullName evidence="4">Lipoprotein</fullName>
    </recommendedName>
</protein>
<organism evidence="2 3">
    <name type="scientific">Asanoa siamensis</name>
    <dbReference type="NCBI Taxonomy" id="926357"/>
    <lineage>
        <taxon>Bacteria</taxon>
        <taxon>Bacillati</taxon>
        <taxon>Actinomycetota</taxon>
        <taxon>Actinomycetes</taxon>
        <taxon>Micromonosporales</taxon>
        <taxon>Micromonosporaceae</taxon>
        <taxon>Asanoa</taxon>
    </lineage>
</organism>